<protein>
    <submittedName>
        <fullName evidence="1">Glutamyl-tRNA(Gln) amidotransferase subunit E</fullName>
    </submittedName>
</protein>
<evidence type="ECO:0000313" key="1">
    <source>
        <dbReference type="EMBL" id="OJG16743.1"/>
    </source>
</evidence>
<proteinExistence type="predicted"/>
<dbReference type="Gene3D" id="1.10.10.410">
    <property type="match status" value="1"/>
</dbReference>
<dbReference type="InterPro" id="IPR019004">
    <property type="entry name" value="YqeY/Aim41"/>
</dbReference>
<dbReference type="InterPro" id="IPR023168">
    <property type="entry name" value="GatB_Yqey_C_2"/>
</dbReference>
<dbReference type="InterPro" id="IPR003789">
    <property type="entry name" value="Asn/Gln_tRNA_amidoTrase-B-like"/>
</dbReference>
<reference evidence="1 2" key="1">
    <citation type="submission" date="2014-12" db="EMBL/GenBank/DDBJ databases">
        <title>Draft genome sequences of 29 type strains of Enterococci.</title>
        <authorList>
            <person name="Zhong Z."/>
            <person name="Sun Z."/>
            <person name="Liu W."/>
            <person name="Zhang W."/>
            <person name="Zhang H."/>
        </authorList>
    </citation>
    <scope>NUCLEOTIDE SEQUENCE [LARGE SCALE GENOMIC DNA]</scope>
    <source>
        <strain evidence="1 2">DSM 21207</strain>
    </source>
</reference>
<accession>A0A1L8RAG6</accession>
<dbReference type="InterPro" id="IPR042184">
    <property type="entry name" value="YqeY/Aim41_N"/>
</dbReference>
<dbReference type="Pfam" id="PF09424">
    <property type="entry name" value="YqeY"/>
    <property type="match status" value="1"/>
</dbReference>
<organism evidence="1 2">
    <name type="scientific">Enterococcus canintestini</name>
    <dbReference type="NCBI Taxonomy" id="317010"/>
    <lineage>
        <taxon>Bacteria</taxon>
        <taxon>Bacillati</taxon>
        <taxon>Bacillota</taxon>
        <taxon>Bacilli</taxon>
        <taxon>Lactobacillales</taxon>
        <taxon>Enterococcaceae</taxon>
        <taxon>Enterococcus</taxon>
    </lineage>
</organism>
<dbReference type="PANTHER" id="PTHR28055:SF1">
    <property type="entry name" value="ALTERED INHERITANCE OF MITOCHONDRIA PROTEIN 41, MITOCHONDRIAL"/>
    <property type="match status" value="1"/>
</dbReference>
<dbReference type="PANTHER" id="PTHR28055">
    <property type="entry name" value="ALTERED INHERITANCE OF MITOCHONDRIA PROTEIN 41, MITOCHONDRIAL"/>
    <property type="match status" value="1"/>
</dbReference>
<evidence type="ECO:0000313" key="2">
    <source>
        <dbReference type="Proteomes" id="UP000182835"/>
    </source>
</evidence>
<name>A0A1L8RAG6_9ENTE</name>
<dbReference type="SUPFAM" id="SSF89095">
    <property type="entry name" value="GatB/YqeY motif"/>
    <property type="match status" value="1"/>
</dbReference>
<keyword evidence="1" id="KW-0808">Transferase</keyword>
<sequence length="154" mass="16880">MIGAGSVSLLSTLNDDMKTAMKAKDKESLQVIRMLKASLQNEQIKKGAELTDDEELTVLSREMKQRRDSLTEFEKAGRDDLATQVKAEIKVVEKYLPAQLSDEEIRQIVTDAISKTGATSPSEFGKVMGAVMPLVKGKADGNKVNAIVKELLNK</sequence>
<dbReference type="Proteomes" id="UP000182835">
    <property type="component" value="Unassembled WGS sequence"/>
</dbReference>
<dbReference type="GO" id="GO:0016884">
    <property type="term" value="F:carbon-nitrogen ligase activity, with glutamine as amido-N-donor"/>
    <property type="evidence" value="ECO:0007669"/>
    <property type="project" value="InterPro"/>
</dbReference>
<dbReference type="STRING" id="317010.RU96_GL000210"/>
<dbReference type="GO" id="GO:0016740">
    <property type="term" value="F:transferase activity"/>
    <property type="evidence" value="ECO:0007669"/>
    <property type="project" value="UniProtKB-KW"/>
</dbReference>
<dbReference type="EMBL" id="JXKG01000001">
    <property type="protein sequence ID" value="OJG16743.1"/>
    <property type="molecule type" value="Genomic_DNA"/>
</dbReference>
<dbReference type="Gene3D" id="1.10.1510.10">
    <property type="entry name" value="Uncharacterised protein YqeY/AIM41 PF09424, N-terminal domain"/>
    <property type="match status" value="1"/>
</dbReference>
<comment type="caution">
    <text evidence="1">The sequence shown here is derived from an EMBL/GenBank/DDBJ whole genome shotgun (WGS) entry which is preliminary data.</text>
</comment>
<dbReference type="AlphaFoldDB" id="A0A1L8RAG6"/>
<gene>
    <name evidence="1" type="ORF">RU96_GL000210</name>
</gene>